<name>A0ABD2W3R9_9HYME</name>
<dbReference type="EMBL" id="JBJJXI010000137">
    <property type="protein sequence ID" value="KAL3387454.1"/>
    <property type="molecule type" value="Genomic_DNA"/>
</dbReference>
<dbReference type="PANTHER" id="PTHR47174:SF3">
    <property type="entry name" value="BRIDGING INTEGRATOR 3"/>
    <property type="match status" value="1"/>
</dbReference>
<dbReference type="InterPro" id="IPR004148">
    <property type="entry name" value="BAR_dom"/>
</dbReference>
<organism evidence="5 6">
    <name type="scientific">Trichogramma kaykai</name>
    <dbReference type="NCBI Taxonomy" id="54128"/>
    <lineage>
        <taxon>Eukaryota</taxon>
        <taxon>Metazoa</taxon>
        <taxon>Ecdysozoa</taxon>
        <taxon>Arthropoda</taxon>
        <taxon>Hexapoda</taxon>
        <taxon>Insecta</taxon>
        <taxon>Pterygota</taxon>
        <taxon>Neoptera</taxon>
        <taxon>Endopterygota</taxon>
        <taxon>Hymenoptera</taxon>
        <taxon>Apocrita</taxon>
        <taxon>Proctotrupomorpha</taxon>
        <taxon>Chalcidoidea</taxon>
        <taxon>Trichogrammatidae</taxon>
        <taxon>Trichogramma</taxon>
    </lineage>
</organism>
<evidence type="ECO:0000256" key="1">
    <source>
        <dbReference type="ARBA" id="ARBA00004245"/>
    </source>
</evidence>
<dbReference type="InterPro" id="IPR046982">
    <property type="entry name" value="BIN3/RVS161-like"/>
</dbReference>
<evidence type="ECO:0000259" key="4">
    <source>
        <dbReference type="PROSITE" id="PS51021"/>
    </source>
</evidence>
<evidence type="ECO:0000256" key="3">
    <source>
        <dbReference type="ARBA" id="ARBA00023212"/>
    </source>
</evidence>
<evidence type="ECO:0000313" key="5">
    <source>
        <dbReference type="EMBL" id="KAL3387454.1"/>
    </source>
</evidence>
<dbReference type="Gene3D" id="1.20.1270.60">
    <property type="entry name" value="Arfaptin homology (AH) domain/BAR domain"/>
    <property type="match status" value="1"/>
</dbReference>
<dbReference type="InterPro" id="IPR027267">
    <property type="entry name" value="AH/BAR_dom_sf"/>
</dbReference>
<sequence>MITEHRNPLRKQYITTRPTPAYPCLTAEEDRELDIAVQRIIHVEITTRRMYKEMKKYINAIKQVDSTDQALTSNLVQSGLVHVNDNLRILMEEFHSITTQIGKTVEEAVIFYQKSFLEPLKKLREHFAYIRDALNKREDLVSTWKTAHTNFKKYNDRREKKASDHVKLNKEKIAEEQAGKELKAYHAHLLTELPIFLEKRLEYMKPTLHAFIATQLEYYGNSTRLFTQLMPEKNESGSPNSSMSEEDYQREIDTNFKRIKELTIVKHC</sequence>
<evidence type="ECO:0000313" key="6">
    <source>
        <dbReference type="Proteomes" id="UP001627154"/>
    </source>
</evidence>
<keyword evidence="2" id="KW-0963">Cytoplasm</keyword>
<feature type="domain" description="BAR" evidence="4">
    <location>
        <begin position="18"/>
        <end position="242"/>
    </location>
</feature>
<comment type="caution">
    <text evidence="5">The sequence shown here is derived from an EMBL/GenBank/DDBJ whole genome shotgun (WGS) entry which is preliminary data.</text>
</comment>
<dbReference type="SUPFAM" id="SSF103657">
    <property type="entry name" value="BAR/IMD domain-like"/>
    <property type="match status" value="1"/>
</dbReference>
<protein>
    <recommendedName>
        <fullName evidence="4">BAR domain-containing protein</fullName>
    </recommendedName>
</protein>
<dbReference type="AlphaFoldDB" id="A0ABD2W3R9"/>
<dbReference type="Proteomes" id="UP001627154">
    <property type="component" value="Unassembled WGS sequence"/>
</dbReference>
<gene>
    <name evidence="5" type="ORF">TKK_017378</name>
</gene>
<comment type="subcellular location">
    <subcellularLocation>
        <location evidence="1">Cytoplasm</location>
        <location evidence="1">Cytoskeleton</location>
    </subcellularLocation>
</comment>
<evidence type="ECO:0000256" key="2">
    <source>
        <dbReference type="ARBA" id="ARBA00022490"/>
    </source>
</evidence>
<keyword evidence="3" id="KW-0206">Cytoskeleton</keyword>
<reference evidence="5 6" key="1">
    <citation type="journal article" date="2024" name="bioRxiv">
        <title>A reference genome for Trichogramma kaykai: A tiny desert-dwelling parasitoid wasp with competing sex-ratio distorters.</title>
        <authorList>
            <person name="Culotta J."/>
            <person name="Lindsey A.R."/>
        </authorList>
    </citation>
    <scope>NUCLEOTIDE SEQUENCE [LARGE SCALE GENOMIC DNA]</scope>
    <source>
        <strain evidence="5 6">KSX58</strain>
    </source>
</reference>
<proteinExistence type="predicted"/>
<dbReference type="PROSITE" id="PS51021">
    <property type="entry name" value="BAR"/>
    <property type="match status" value="1"/>
</dbReference>
<accession>A0ABD2W3R9</accession>
<keyword evidence="6" id="KW-1185">Reference proteome</keyword>
<dbReference type="PANTHER" id="PTHR47174">
    <property type="entry name" value="BRIDGING INTEGRATOR 3"/>
    <property type="match status" value="1"/>
</dbReference>
<dbReference type="Pfam" id="PF03114">
    <property type="entry name" value="BAR"/>
    <property type="match status" value="1"/>
</dbReference>
<dbReference type="GO" id="GO:0005856">
    <property type="term" value="C:cytoskeleton"/>
    <property type="evidence" value="ECO:0007669"/>
    <property type="project" value="UniProtKB-SubCell"/>
</dbReference>